<keyword evidence="3" id="KW-1003">Cell membrane</keyword>
<feature type="transmembrane region" description="Helical" evidence="9">
    <location>
        <begin position="198"/>
        <end position="218"/>
    </location>
</feature>
<dbReference type="PRINTS" id="PR01262">
    <property type="entry name" value="INNEXIN"/>
</dbReference>
<evidence type="ECO:0000256" key="1">
    <source>
        <dbReference type="ARBA" id="ARBA00004651"/>
    </source>
</evidence>
<feature type="transmembrane region" description="Helical" evidence="9">
    <location>
        <begin position="291"/>
        <end position="311"/>
    </location>
</feature>
<dbReference type="InterPro" id="IPR000990">
    <property type="entry name" value="Innexin"/>
</dbReference>
<name>I1ZIL2_SCHMD</name>
<keyword evidence="7 9" id="KW-0472">Membrane</keyword>
<comment type="function">
    <text evidence="9">Structural component of the gap junctions.</text>
</comment>
<dbReference type="GO" id="GO:0005886">
    <property type="term" value="C:plasma membrane"/>
    <property type="evidence" value="ECO:0007669"/>
    <property type="project" value="UniProtKB-SubCell"/>
</dbReference>
<organism evidence="10">
    <name type="scientific">Schmidtea mediterranea</name>
    <name type="common">Freshwater planarian flatworm</name>
    <dbReference type="NCBI Taxonomy" id="79327"/>
    <lineage>
        <taxon>Eukaryota</taxon>
        <taxon>Metazoa</taxon>
        <taxon>Spiralia</taxon>
        <taxon>Lophotrochozoa</taxon>
        <taxon>Platyhelminthes</taxon>
        <taxon>Rhabditophora</taxon>
        <taxon>Seriata</taxon>
        <taxon>Tricladida</taxon>
        <taxon>Continenticola</taxon>
        <taxon>Geoplanoidea</taxon>
        <taxon>Dugesiidae</taxon>
        <taxon>Schmidtea</taxon>
    </lineage>
</organism>
<evidence type="ECO:0000256" key="9">
    <source>
        <dbReference type="RuleBase" id="RU010713"/>
    </source>
</evidence>
<evidence type="ECO:0000256" key="6">
    <source>
        <dbReference type="ARBA" id="ARBA00023065"/>
    </source>
</evidence>
<dbReference type="GO" id="GO:0005243">
    <property type="term" value="F:gap junction channel activity"/>
    <property type="evidence" value="ECO:0007669"/>
    <property type="project" value="TreeGrafter"/>
</dbReference>
<dbReference type="Pfam" id="PF00876">
    <property type="entry name" value="Innexin"/>
    <property type="match status" value="1"/>
</dbReference>
<dbReference type="PROSITE" id="PS51013">
    <property type="entry name" value="PANNEXIN"/>
    <property type="match status" value="1"/>
</dbReference>
<dbReference type="OrthoDB" id="5867527at2759"/>
<gene>
    <name evidence="9" type="primary">inx</name>
</gene>
<dbReference type="EMBL" id="JX010623">
    <property type="protein sequence ID" value="AFJ24866.1"/>
    <property type="molecule type" value="mRNA"/>
</dbReference>
<dbReference type="PANTHER" id="PTHR11893:SF36">
    <property type="entry name" value="INNEXIN-5"/>
    <property type="match status" value="1"/>
</dbReference>
<comment type="similarity">
    <text evidence="9">Belongs to the pannexin family.</text>
</comment>
<evidence type="ECO:0000313" key="10">
    <source>
        <dbReference type="EMBL" id="AFJ24866.1"/>
    </source>
</evidence>
<keyword evidence="4 9" id="KW-0812">Transmembrane</keyword>
<evidence type="ECO:0000256" key="7">
    <source>
        <dbReference type="ARBA" id="ARBA00023136"/>
    </source>
</evidence>
<reference evidence="10" key="1">
    <citation type="journal article" date="2012" name="Genes Dev.">
        <title>A molecular wound response program associated with regeneration initiation in planarians.</title>
        <authorList>
            <person name="Wenemoser D."/>
            <person name="Lapan S.W."/>
            <person name="Wilkinson A.W."/>
            <person name="Bell G.W."/>
            <person name="Reddien P.W."/>
        </authorList>
    </citation>
    <scope>NUCLEOTIDE SEQUENCE</scope>
</reference>
<dbReference type="GO" id="GO:0034220">
    <property type="term" value="P:monoatomic ion transmembrane transport"/>
    <property type="evidence" value="ECO:0007669"/>
    <property type="project" value="UniProtKB-KW"/>
</dbReference>
<evidence type="ECO:0000256" key="5">
    <source>
        <dbReference type="ARBA" id="ARBA00022989"/>
    </source>
</evidence>
<evidence type="ECO:0000256" key="8">
    <source>
        <dbReference type="ARBA" id="ARBA00023303"/>
    </source>
</evidence>
<keyword evidence="6 9" id="KW-0406">Ion transport</keyword>
<sequence>MVFKEFLDYLNKFNFIHACGVYDIFDRCVYILTFTLLLVCSATVTIKSYVLEPMTCYAPSTISGSNVLPYINNYCWIVGTIPKAVHEHNSDDEEYWKWLESRKINYYQWVPFVLGLQAALLYIPYVFWECLIYNRLGTNLQFLIDLARKASLDFGESRQRKISQMAGSIFILLTTRKKKSEKAIGLLSKFPIYKMEIVFHYLLLKVISIVMICSQFVIMEKLLNMNGKHKLFGITVLQDLLNGRYWDVTNLFPRMAFCRVPFKMQNTNVVNITTQCSLSINLINEKIFLFLWWWFSLIASLQIISLFIWVARCLSSDRRVRFINHSAQISRSFPSHSEHLIKQFDRNLISIDGIFLIHMTRINCGDLICNELIHKLYEIHATSLANRGDDLSDSISHSSVYKAKDIETTMFI</sequence>
<keyword evidence="2 9" id="KW-0813">Transport</keyword>
<dbReference type="GO" id="GO:0005921">
    <property type="term" value="C:gap junction"/>
    <property type="evidence" value="ECO:0007669"/>
    <property type="project" value="UniProtKB-UniRule"/>
</dbReference>
<keyword evidence="8 9" id="KW-0407">Ion channel</keyword>
<evidence type="ECO:0000256" key="4">
    <source>
        <dbReference type="ARBA" id="ARBA00022692"/>
    </source>
</evidence>
<evidence type="ECO:0000256" key="3">
    <source>
        <dbReference type="ARBA" id="ARBA00022475"/>
    </source>
</evidence>
<comment type="subcellular location">
    <subcellularLocation>
        <location evidence="1 9">Cell membrane</location>
        <topology evidence="1 9">Multi-pass membrane protein</topology>
    </subcellularLocation>
</comment>
<evidence type="ECO:0000256" key="2">
    <source>
        <dbReference type="ARBA" id="ARBA00022448"/>
    </source>
</evidence>
<dbReference type="PANTHER" id="PTHR11893">
    <property type="entry name" value="INNEXIN"/>
    <property type="match status" value="1"/>
</dbReference>
<keyword evidence="5 9" id="KW-1133">Transmembrane helix</keyword>
<dbReference type="OMA" id="NYYQWVS"/>
<protein>
    <recommendedName>
        <fullName evidence="9">Innexin</fullName>
    </recommendedName>
</protein>
<accession>I1ZIL2</accession>
<feature type="transmembrane region" description="Helical" evidence="9">
    <location>
        <begin position="29"/>
        <end position="50"/>
    </location>
</feature>
<dbReference type="AlphaFoldDB" id="I1ZIL2"/>
<proteinExistence type="evidence at transcript level"/>
<feature type="transmembrane region" description="Helical" evidence="9">
    <location>
        <begin position="106"/>
        <end position="128"/>
    </location>
</feature>